<dbReference type="GO" id="GO:0004252">
    <property type="term" value="F:serine-type endopeptidase activity"/>
    <property type="evidence" value="ECO:0007669"/>
    <property type="project" value="UniProtKB-UniRule"/>
</dbReference>
<dbReference type="PROSITE" id="PS51695">
    <property type="entry name" value="SEDOLISIN"/>
    <property type="match status" value="1"/>
</dbReference>
<evidence type="ECO:0000256" key="11">
    <source>
        <dbReference type="ARBA" id="ARBA00022837"/>
    </source>
</evidence>
<dbReference type="SUPFAM" id="SSF54897">
    <property type="entry name" value="Protease propeptides/inhibitors"/>
    <property type="match status" value="1"/>
</dbReference>
<evidence type="ECO:0000256" key="12">
    <source>
        <dbReference type="ARBA" id="ARBA00023026"/>
    </source>
</evidence>
<evidence type="ECO:0000256" key="1">
    <source>
        <dbReference type="ARBA" id="ARBA00001910"/>
    </source>
</evidence>
<feature type="signal peptide" evidence="16">
    <location>
        <begin position="1"/>
        <end position="22"/>
    </location>
</feature>
<feature type="binding site" evidence="15">
    <location>
        <position position="647"/>
    </location>
    <ligand>
        <name>Ca(2+)</name>
        <dbReference type="ChEBI" id="CHEBI:29108"/>
    </ligand>
</feature>
<feature type="binding site" evidence="15">
    <location>
        <position position="626"/>
    </location>
    <ligand>
        <name>Ca(2+)</name>
        <dbReference type="ChEBI" id="CHEBI:29108"/>
    </ligand>
</feature>
<keyword evidence="10 15" id="KW-0720">Serine protease</keyword>
<evidence type="ECO:0000256" key="13">
    <source>
        <dbReference type="ARBA" id="ARBA00023145"/>
    </source>
</evidence>
<sequence>MRSSLLALAAALGASLVASVIAAPSITYVRHEKRNSLPFGWKTDKKISGHEVLPMRVALSQSNLDKAEEYLMEVSHPDSPKFGQHWTAKQVAEAFAPKQESVDAVTEWLRNSGIAPERISKSQSMGWLQFDATVAEAEGLLKTKYYLHRHKVTRKPHVACNEYHIPDHLSAHVDFITPTVHFDAKIPQAALLKRDIEERYVEERAPKTTLSTAAAGVPVQTKAAVKVVTNPNNGYHPKKGSDINIHSIADELTNCNVHITPDCLRALYLFPPNFIANPKNSFGIVEYTPEAYLQGDLDLFFANFSKNQVQKTPITDLADGAVVQTTTQGFAYNGESDLDLEYAMALVNPQEVTLYQVGDEVEGASFNTFLDSIDGSYCTAAGGDDPTQDPTYPDPFPGGYTGPENCGGFAATKVISTSYGYNEADLTAAYERRQCNEYMKLGLQGTTILYSSGDNGVAGNGGQCIGVNGTYNNGTSGMFNPGFPSTCPYVTSVGATQIKPGASVTAPEEACETVIFSGGGFSNVFPLPSYQATAVKSFFANNPPPYTAAQYNNTQKSRGFPDIAANGANYVVAIDGAFTLVYGTSASSPVVGSILTLVNEARLTIGKSSIGFINPTLYANPGILNDITSGGNQGCGTPGFTAVKGWDPVTGLGTPNFPKLVAKFLSLP</sequence>
<reference evidence="18" key="1">
    <citation type="submission" date="2022-11" db="EMBL/GenBank/DDBJ databases">
        <title>Chromosomal genome sequence assembly and mating type (MAT) locus characterization of the leprose asexual lichenized fungus Lepraria neglecta (Nyl.) Erichsen.</title>
        <authorList>
            <person name="Allen J.L."/>
            <person name="Pfeffer B."/>
        </authorList>
    </citation>
    <scope>NUCLEOTIDE SEQUENCE</scope>
    <source>
        <strain evidence="18">Allen 5258</strain>
    </source>
</reference>
<evidence type="ECO:0000256" key="15">
    <source>
        <dbReference type="PROSITE-ProRule" id="PRU01032"/>
    </source>
</evidence>
<keyword evidence="5" id="KW-0964">Secreted</keyword>
<organism evidence="18 19">
    <name type="scientific">Lepraria neglecta</name>
    <dbReference type="NCBI Taxonomy" id="209136"/>
    <lineage>
        <taxon>Eukaryota</taxon>
        <taxon>Fungi</taxon>
        <taxon>Dikarya</taxon>
        <taxon>Ascomycota</taxon>
        <taxon>Pezizomycotina</taxon>
        <taxon>Lecanoromycetes</taxon>
        <taxon>OSLEUM clade</taxon>
        <taxon>Lecanoromycetidae</taxon>
        <taxon>Lecanorales</taxon>
        <taxon>Lecanorineae</taxon>
        <taxon>Stereocaulaceae</taxon>
        <taxon>Lepraria</taxon>
    </lineage>
</organism>
<dbReference type="EMBL" id="JASNWA010000007">
    <property type="protein sequence ID" value="KAK3172657.1"/>
    <property type="molecule type" value="Genomic_DNA"/>
</dbReference>
<dbReference type="Pfam" id="PF09286">
    <property type="entry name" value="Pro-kuma_activ"/>
    <property type="match status" value="1"/>
</dbReference>
<keyword evidence="8 16" id="KW-0732">Signal</keyword>
<accession>A0AAD9ZAD2</accession>
<proteinExistence type="predicted"/>
<feature type="binding site" evidence="15">
    <location>
        <position position="645"/>
    </location>
    <ligand>
        <name>Ca(2+)</name>
        <dbReference type="ChEBI" id="CHEBI:29108"/>
    </ligand>
</feature>
<evidence type="ECO:0000256" key="4">
    <source>
        <dbReference type="ARBA" id="ARBA00012462"/>
    </source>
</evidence>
<gene>
    <name evidence="18" type="ORF">OEA41_005981</name>
</gene>
<dbReference type="PANTHER" id="PTHR14218">
    <property type="entry name" value="PROTEASE S8 TRIPEPTIDYL PEPTIDASE I CLN2"/>
    <property type="match status" value="1"/>
</dbReference>
<evidence type="ECO:0000256" key="7">
    <source>
        <dbReference type="ARBA" id="ARBA00022723"/>
    </source>
</evidence>
<feature type="domain" description="Peptidase S53" evidence="17">
    <location>
        <begin position="258"/>
        <end position="667"/>
    </location>
</feature>
<name>A0AAD9ZAD2_9LECA</name>
<dbReference type="SMART" id="SM00944">
    <property type="entry name" value="Pro-kuma_activ"/>
    <property type="match status" value="1"/>
</dbReference>
<dbReference type="InterPro" id="IPR000209">
    <property type="entry name" value="Peptidase_S8/S53_dom"/>
</dbReference>
<comment type="subcellular location">
    <subcellularLocation>
        <location evidence="3">Secreted</location>
        <location evidence="3">Extracellular space</location>
    </subcellularLocation>
</comment>
<evidence type="ECO:0000256" key="9">
    <source>
        <dbReference type="ARBA" id="ARBA00022801"/>
    </source>
</evidence>
<dbReference type="GO" id="GO:0005576">
    <property type="term" value="C:extracellular region"/>
    <property type="evidence" value="ECO:0007669"/>
    <property type="project" value="UniProtKB-SubCell"/>
</dbReference>
<evidence type="ECO:0000256" key="6">
    <source>
        <dbReference type="ARBA" id="ARBA00022670"/>
    </source>
</evidence>
<comment type="caution">
    <text evidence="18">The sequence shown here is derived from an EMBL/GenBank/DDBJ whole genome shotgun (WGS) entry which is preliminary data.</text>
</comment>
<dbReference type="InterPro" id="IPR036852">
    <property type="entry name" value="Peptidase_S8/S53_dom_sf"/>
</dbReference>
<dbReference type="GO" id="GO:0008240">
    <property type="term" value="F:tripeptidyl-peptidase activity"/>
    <property type="evidence" value="ECO:0007669"/>
    <property type="project" value="UniProtKB-EC"/>
</dbReference>
<protein>
    <recommendedName>
        <fullName evidence="4">tripeptidyl-peptidase II</fullName>
        <ecNumber evidence="4">3.4.14.10</ecNumber>
    </recommendedName>
</protein>
<evidence type="ECO:0000256" key="5">
    <source>
        <dbReference type="ARBA" id="ARBA00022525"/>
    </source>
</evidence>
<dbReference type="SUPFAM" id="SSF52743">
    <property type="entry name" value="Subtilisin-like"/>
    <property type="match status" value="1"/>
</dbReference>
<dbReference type="CDD" id="cd04056">
    <property type="entry name" value="Peptidases_S53"/>
    <property type="match status" value="1"/>
</dbReference>
<dbReference type="GO" id="GO:0046872">
    <property type="term" value="F:metal ion binding"/>
    <property type="evidence" value="ECO:0007669"/>
    <property type="project" value="UniProtKB-UniRule"/>
</dbReference>
<dbReference type="FunFam" id="3.40.50.200:FF:000015">
    <property type="entry name" value="Tripeptidyl peptidase A"/>
    <property type="match status" value="1"/>
</dbReference>
<comment type="function">
    <text evidence="2">Secreted tripeptidyl-peptidase which degrades proteins at acidic pHs and is involved in virulence.</text>
</comment>
<dbReference type="InterPro" id="IPR050819">
    <property type="entry name" value="Tripeptidyl-peptidase_I"/>
</dbReference>
<evidence type="ECO:0000259" key="17">
    <source>
        <dbReference type="PROSITE" id="PS51695"/>
    </source>
</evidence>
<comment type="cofactor">
    <cofactor evidence="15">
        <name>Ca(2+)</name>
        <dbReference type="ChEBI" id="CHEBI:29108"/>
    </cofactor>
    <text evidence="15">Binds 1 Ca(2+) ion per subunit.</text>
</comment>
<dbReference type="InterPro" id="IPR030400">
    <property type="entry name" value="Sedolisin_dom"/>
</dbReference>
<feature type="binding site" evidence="15">
    <location>
        <position position="627"/>
    </location>
    <ligand>
        <name>Ca(2+)</name>
        <dbReference type="ChEBI" id="CHEBI:29108"/>
    </ligand>
</feature>
<evidence type="ECO:0000256" key="8">
    <source>
        <dbReference type="ARBA" id="ARBA00022729"/>
    </source>
</evidence>
<dbReference type="EC" id="3.4.14.10" evidence="4"/>
<keyword evidence="19" id="KW-1185">Reference proteome</keyword>
<dbReference type="AlphaFoldDB" id="A0AAD9ZAD2"/>
<feature type="active site" description="Charge relay system" evidence="15">
    <location>
        <position position="335"/>
    </location>
</feature>
<dbReference type="GO" id="GO:0006508">
    <property type="term" value="P:proteolysis"/>
    <property type="evidence" value="ECO:0007669"/>
    <property type="project" value="UniProtKB-KW"/>
</dbReference>
<keyword evidence="14" id="KW-0325">Glycoprotein</keyword>
<keyword evidence="13" id="KW-0865">Zymogen</keyword>
<evidence type="ECO:0000313" key="18">
    <source>
        <dbReference type="EMBL" id="KAK3172657.1"/>
    </source>
</evidence>
<keyword evidence="12" id="KW-0843">Virulence</keyword>
<feature type="active site" description="Charge relay system" evidence="15">
    <location>
        <position position="339"/>
    </location>
</feature>
<evidence type="ECO:0000313" key="19">
    <source>
        <dbReference type="Proteomes" id="UP001276659"/>
    </source>
</evidence>
<feature type="chain" id="PRO_5042256207" description="tripeptidyl-peptidase II" evidence="16">
    <location>
        <begin position="23"/>
        <end position="668"/>
    </location>
</feature>
<evidence type="ECO:0000256" key="14">
    <source>
        <dbReference type="ARBA" id="ARBA00023180"/>
    </source>
</evidence>
<dbReference type="InterPro" id="IPR015366">
    <property type="entry name" value="S53_propep"/>
</dbReference>
<evidence type="ECO:0000256" key="10">
    <source>
        <dbReference type="ARBA" id="ARBA00022825"/>
    </source>
</evidence>
<evidence type="ECO:0000256" key="3">
    <source>
        <dbReference type="ARBA" id="ARBA00004239"/>
    </source>
</evidence>
<dbReference type="Gene3D" id="3.40.50.200">
    <property type="entry name" value="Peptidase S8/S53 domain"/>
    <property type="match status" value="1"/>
</dbReference>
<evidence type="ECO:0000256" key="16">
    <source>
        <dbReference type="SAM" id="SignalP"/>
    </source>
</evidence>
<comment type="catalytic activity">
    <reaction evidence="1">
        <text>Release of an N-terminal tripeptide from a polypeptide.</text>
        <dbReference type="EC" id="3.4.14.10"/>
    </reaction>
</comment>
<feature type="active site" description="Charge relay system" evidence="15">
    <location>
        <position position="585"/>
    </location>
</feature>
<keyword evidence="9 15" id="KW-0378">Hydrolase</keyword>
<dbReference type="Pfam" id="PF00082">
    <property type="entry name" value="Peptidase_S8"/>
    <property type="match status" value="1"/>
</dbReference>
<keyword evidence="11 15" id="KW-0106">Calcium</keyword>
<keyword evidence="6 15" id="KW-0645">Protease</keyword>
<dbReference type="CDD" id="cd11377">
    <property type="entry name" value="Pro-peptidase_S53"/>
    <property type="match status" value="1"/>
</dbReference>
<evidence type="ECO:0000256" key="2">
    <source>
        <dbReference type="ARBA" id="ARBA00002451"/>
    </source>
</evidence>
<dbReference type="PANTHER" id="PTHR14218:SF19">
    <property type="entry name" value="SERINE PROTEASE AORO, PUTATIVE (AFU_ORTHOLOGUE AFUA_6G10250)-RELATED"/>
    <property type="match status" value="1"/>
</dbReference>
<keyword evidence="7 15" id="KW-0479">Metal-binding</keyword>
<dbReference type="Proteomes" id="UP001276659">
    <property type="component" value="Unassembled WGS sequence"/>
</dbReference>